<dbReference type="GO" id="GO:0016020">
    <property type="term" value="C:membrane"/>
    <property type="evidence" value="ECO:0007669"/>
    <property type="project" value="UniProtKB-SubCell"/>
</dbReference>
<reference evidence="17 18" key="1">
    <citation type="submission" date="2024-02" db="EMBL/GenBank/DDBJ databases">
        <authorList>
            <person name="Vignale AGUSTIN F."/>
            <person name="Sosa J E."/>
            <person name="Modenutti C."/>
        </authorList>
    </citation>
    <scope>NUCLEOTIDE SEQUENCE [LARGE SCALE GENOMIC DNA]</scope>
</reference>
<evidence type="ECO:0000256" key="9">
    <source>
        <dbReference type="ARBA" id="ARBA00022777"/>
    </source>
</evidence>
<evidence type="ECO:0000256" key="14">
    <source>
        <dbReference type="ARBA" id="ARBA00023180"/>
    </source>
</evidence>
<keyword evidence="9" id="KW-0418">Kinase</keyword>
<keyword evidence="3" id="KW-0597">Phosphoprotein</keyword>
<feature type="domain" description="Protein kinase" evidence="16">
    <location>
        <begin position="1"/>
        <end position="231"/>
    </location>
</feature>
<keyword evidence="13" id="KW-0675">Receptor</keyword>
<evidence type="ECO:0000256" key="3">
    <source>
        <dbReference type="ARBA" id="ARBA00022553"/>
    </source>
</evidence>
<dbReference type="GO" id="GO:0005524">
    <property type="term" value="F:ATP binding"/>
    <property type="evidence" value="ECO:0007669"/>
    <property type="project" value="UniProtKB-KW"/>
</dbReference>
<evidence type="ECO:0000256" key="11">
    <source>
        <dbReference type="ARBA" id="ARBA00022989"/>
    </source>
</evidence>
<evidence type="ECO:0000256" key="15">
    <source>
        <dbReference type="SAM" id="MobiDB-lite"/>
    </source>
</evidence>
<dbReference type="PROSITE" id="PS00108">
    <property type="entry name" value="PROTEIN_KINASE_ST"/>
    <property type="match status" value="1"/>
</dbReference>
<evidence type="ECO:0000256" key="5">
    <source>
        <dbReference type="ARBA" id="ARBA00022692"/>
    </source>
</evidence>
<evidence type="ECO:0000256" key="7">
    <source>
        <dbReference type="ARBA" id="ARBA00022737"/>
    </source>
</evidence>
<evidence type="ECO:0000313" key="18">
    <source>
        <dbReference type="Proteomes" id="UP001642360"/>
    </source>
</evidence>
<keyword evidence="14" id="KW-0325">Glycoprotein</keyword>
<evidence type="ECO:0000259" key="16">
    <source>
        <dbReference type="PROSITE" id="PS50011"/>
    </source>
</evidence>
<dbReference type="Proteomes" id="UP001642360">
    <property type="component" value="Unassembled WGS sequence"/>
</dbReference>
<evidence type="ECO:0000256" key="10">
    <source>
        <dbReference type="ARBA" id="ARBA00022840"/>
    </source>
</evidence>
<keyword evidence="6" id="KW-0732">Signal</keyword>
<comment type="subcellular location">
    <subcellularLocation>
        <location evidence="1">Membrane</location>
        <topology evidence="1">Single-pass type I membrane protein</topology>
    </subcellularLocation>
</comment>
<gene>
    <name evidence="17" type="ORF">ILEXP_LOCUS15993</name>
</gene>
<keyword evidence="2" id="KW-0723">Serine/threonine-protein kinase</keyword>
<feature type="compositionally biased region" description="Polar residues" evidence="15">
    <location>
        <begin position="258"/>
        <end position="268"/>
    </location>
</feature>
<evidence type="ECO:0000256" key="12">
    <source>
        <dbReference type="ARBA" id="ARBA00023136"/>
    </source>
</evidence>
<evidence type="ECO:0000256" key="8">
    <source>
        <dbReference type="ARBA" id="ARBA00022741"/>
    </source>
</evidence>
<dbReference type="Gene3D" id="1.10.510.10">
    <property type="entry name" value="Transferase(Phosphotransferase) domain 1"/>
    <property type="match status" value="1"/>
</dbReference>
<evidence type="ECO:0000256" key="6">
    <source>
        <dbReference type="ARBA" id="ARBA00022729"/>
    </source>
</evidence>
<proteinExistence type="predicted"/>
<keyword evidence="5" id="KW-0812">Transmembrane</keyword>
<keyword evidence="18" id="KW-1185">Reference proteome</keyword>
<dbReference type="SMART" id="SM00220">
    <property type="entry name" value="S_TKc"/>
    <property type="match status" value="1"/>
</dbReference>
<dbReference type="InterPro" id="IPR011009">
    <property type="entry name" value="Kinase-like_dom_sf"/>
</dbReference>
<dbReference type="Pfam" id="PF07714">
    <property type="entry name" value="PK_Tyr_Ser-Thr"/>
    <property type="match status" value="1"/>
</dbReference>
<feature type="compositionally biased region" description="Low complexity" evidence="15">
    <location>
        <begin position="269"/>
        <end position="278"/>
    </location>
</feature>
<dbReference type="AlphaFoldDB" id="A0ABC8RZ91"/>
<dbReference type="InterPro" id="IPR051824">
    <property type="entry name" value="LRR_Rcpt-Like_S/T_Kinase"/>
</dbReference>
<evidence type="ECO:0000256" key="1">
    <source>
        <dbReference type="ARBA" id="ARBA00004479"/>
    </source>
</evidence>
<dbReference type="InterPro" id="IPR008271">
    <property type="entry name" value="Ser/Thr_kinase_AS"/>
</dbReference>
<dbReference type="PANTHER" id="PTHR48006:SF56">
    <property type="entry name" value="PROTEIN KINASE DOMAIN-CONTAINING PROTEIN"/>
    <property type="match status" value="1"/>
</dbReference>
<evidence type="ECO:0000256" key="4">
    <source>
        <dbReference type="ARBA" id="ARBA00022679"/>
    </source>
</evidence>
<protein>
    <recommendedName>
        <fullName evidence="16">Protein kinase domain-containing protein</fullName>
    </recommendedName>
</protein>
<name>A0ABC8RZ91_9AQUA</name>
<dbReference type="GO" id="GO:0004674">
    <property type="term" value="F:protein serine/threonine kinase activity"/>
    <property type="evidence" value="ECO:0007669"/>
    <property type="project" value="UniProtKB-KW"/>
</dbReference>
<keyword evidence="4" id="KW-0808">Transferase</keyword>
<evidence type="ECO:0000256" key="13">
    <source>
        <dbReference type="ARBA" id="ARBA00023170"/>
    </source>
</evidence>
<dbReference type="EMBL" id="CAUOFW020001725">
    <property type="protein sequence ID" value="CAK9148063.1"/>
    <property type="molecule type" value="Genomic_DNA"/>
</dbReference>
<feature type="region of interest" description="Disordered" evidence="15">
    <location>
        <begin position="258"/>
        <end position="278"/>
    </location>
</feature>
<keyword evidence="7" id="KW-0677">Repeat</keyword>
<dbReference type="PROSITE" id="PS50011">
    <property type="entry name" value="PROTEIN_KINASE_DOM"/>
    <property type="match status" value="1"/>
</dbReference>
<keyword evidence="8" id="KW-0547">Nucleotide-binding</keyword>
<organism evidence="17 18">
    <name type="scientific">Ilex paraguariensis</name>
    <name type="common">yerba mate</name>
    <dbReference type="NCBI Taxonomy" id="185542"/>
    <lineage>
        <taxon>Eukaryota</taxon>
        <taxon>Viridiplantae</taxon>
        <taxon>Streptophyta</taxon>
        <taxon>Embryophyta</taxon>
        <taxon>Tracheophyta</taxon>
        <taxon>Spermatophyta</taxon>
        <taxon>Magnoliopsida</taxon>
        <taxon>eudicotyledons</taxon>
        <taxon>Gunneridae</taxon>
        <taxon>Pentapetalae</taxon>
        <taxon>asterids</taxon>
        <taxon>campanulids</taxon>
        <taxon>Aquifoliales</taxon>
        <taxon>Aquifoliaceae</taxon>
        <taxon>Ilex</taxon>
    </lineage>
</organism>
<dbReference type="Gene3D" id="3.30.200.20">
    <property type="entry name" value="Phosphorylase Kinase, domain 1"/>
    <property type="match status" value="1"/>
</dbReference>
<dbReference type="PANTHER" id="PTHR48006">
    <property type="entry name" value="LEUCINE-RICH REPEAT-CONTAINING PROTEIN DDB_G0281931-RELATED"/>
    <property type="match status" value="1"/>
</dbReference>
<dbReference type="InterPro" id="IPR000719">
    <property type="entry name" value="Prot_kinase_dom"/>
</dbReference>
<evidence type="ECO:0000313" key="17">
    <source>
        <dbReference type="EMBL" id="CAK9148063.1"/>
    </source>
</evidence>
<dbReference type="FunFam" id="1.10.510.10:FF:000044">
    <property type="entry name" value="Putative LRR receptor-like serine/threonine-protein kinase"/>
    <property type="match status" value="1"/>
</dbReference>
<accession>A0ABC8RZ91</accession>
<keyword evidence="10" id="KW-0067">ATP-binding</keyword>
<evidence type="ECO:0000256" key="2">
    <source>
        <dbReference type="ARBA" id="ARBA00022527"/>
    </source>
</evidence>
<dbReference type="SUPFAM" id="SSF56112">
    <property type="entry name" value="Protein kinase-like (PK-like)"/>
    <property type="match status" value="1"/>
</dbReference>
<keyword evidence="12" id="KW-0472">Membrane</keyword>
<sequence length="357" mass="39712">MISCLQHPNLVKLYGCCIEGDQLLVVYEYMENNSLAHALFGPEKCQQQLDWQTRHKICLGIARGLAFLHEESKLKIVHRDIKATNVLLDKDLNPKISDFGLAKLDEEEKTHISTRVAGTIGYMAPEYALWGYLTYKADVYSFGVVALETVSGRHNMSFGPENTCACLLDMACHLQQSGDLMELVDQKLGSEFNTVEAERLIKVALLCTNASSSLRPAMSEVVSMLEGMAAIPDVIPEPSSYSQDLRFKAIRHHRRLTYNQSAQETQDNPSTSSRPLSVSSSASVRDLYSVNIESSPSVHDLYSVNIESHIRSRAADDHYKTMESLSSQESEIQVSTTTPSWVGYSSTSASDLYDVNI</sequence>
<dbReference type="InterPro" id="IPR001245">
    <property type="entry name" value="Ser-Thr/Tyr_kinase_cat_dom"/>
</dbReference>
<keyword evidence="11" id="KW-1133">Transmembrane helix</keyword>
<comment type="caution">
    <text evidence="17">The sequence shown here is derived from an EMBL/GenBank/DDBJ whole genome shotgun (WGS) entry which is preliminary data.</text>
</comment>